<sequence>MAVAAAVAVTSAPASASPAAPRAANPVVTWDLNTQTAVYDVARQQPWVQSRSFAMVNGAVFDALNAIAGTPYQPYLGAPAASGRESTDAAVAAAAFGVLVSLFPEQEQRLREQYDQSLAAVPDGAAERGGVRVGSQAASRMIAARRDDGVGGGQTWVIGTEPGQWRPTPPTFASEGASGAHLKPFLVPWVSHPYTSGPPALASDEYARDVNEIQQVGSLASTVRTADQTEAAIWWHDRRIVEWYIKRQLAETGRLNPLQTARMFAMVDVIAADTGIACFAAKAQWSFWRPVTAIREAGTDGNPATQPDPEWTPLLVTPPFPDYPSGHSCATGARMSTLAAFFGRDTMTFSAYSADADATRTFTSFSQALTELVQARIWGGIHYRDASEDGATLGKAVARYGVARFARPRR</sequence>
<name>A0A6V8KIH5_9ACTN</name>
<evidence type="ECO:0000259" key="2">
    <source>
        <dbReference type="Pfam" id="PF01569"/>
    </source>
</evidence>
<dbReference type="Pfam" id="PF01569">
    <property type="entry name" value="PAP2"/>
    <property type="match status" value="1"/>
</dbReference>
<protein>
    <recommendedName>
        <fullName evidence="2">Phosphatidic acid phosphatase type 2/haloperoxidase domain-containing protein</fullName>
    </recommendedName>
</protein>
<evidence type="ECO:0000313" key="3">
    <source>
        <dbReference type="EMBL" id="GFJ81796.1"/>
    </source>
</evidence>
<keyword evidence="4" id="KW-1185">Reference proteome</keyword>
<dbReference type="CDD" id="cd03398">
    <property type="entry name" value="PAP2_haloperoxidase"/>
    <property type="match status" value="1"/>
</dbReference>
<dbReference type="RefSeq" id="WP_246273929.1">
    <property type="nucleotide sequence ID" value="NZ_BLPF01000002.1"/>
</dbReference>
<accession>A0A6V8KIH5</accession>
<gene>
    <name evidence="3" type="ORF">Phou_059760</name>
</gene>
<reference evidence="3 4" key="2">
    <citation type="submission" date="2020-03" db="EMBL/GenBank/DDBJ databases">
        <authorList>
            <person name="Ichikawa N."/>
            <person name="Kimura A."/>
            <person name="Kitahashi Y."/>
            <person name="Uohara A."/>
        </authorList>
    </citation>
    <scope>NUCLEOTIDE SEQUENCE [LARGE SCALE GENOMIC DNA]</scope>
    <source>
        <strain evidence="3 4">NBRC 108639</strain>
    </source>
</reference>
<evidence type="ECO:0000313" key="4">
    <source>
        <dbReference type="Proteomes" id="UP000482800"/>
    </source>
</evidence>
<dbReference type="AlphaFoldDB" id="A0A6V8KIH5"/>
<reference evidence="3 4" key="1">
    <citation type="submission" date="2020-03" db="EMBL/GenBank/DDBJ databases">
        <title>Whole genome shotgun sequence of Phytohabitans houttuyneae NBRC 108639.</title>
        <authorList>
            <person name="Komaki H."/>
            <person name="Tamura T."/>
        </authorList>
    </citation>
    <scope>NUCLEOTIDE SEQUENCE [LARGE SCALE GENOMIC DNA]</scope>
    <source>
        <strain evidence="3 4">NBRC 108639</strain>
    </source>
</reference>
<dbReference type="SUPFAM" id="SSF48317">
    <property type="entry name" value="Acid phosphatase/Vanadium-dependent haloperoxidase"/>
    <property type="match status" value="1"/>
</dbReference>
<organism evidence="3 4">
    <name type="scientific">Phytohabitans houttuyneae</name>
    <dbReference type="NCBI Taxonomy" id="1076126"/>
    <lineage>
        <taxon>Bacteria</taxon>
        <taxon>Bacillati</taxon>
        <taxon>Actinomycetota</taxon>
        <taxon>Actinomycetes</taxon>
        <taxon>Micromonosporales</taxon>
        <taxon>Micromonosporaceae</taxon>
    </lineage>
</organism>
<keyword evidence="1" id="KW-0732">Signal</keyword>
<dbReference type="EMBL" id="BLPF01000002">
    <property type="protein sequence ID" value="GFJ81796.1"/>
    <property type="molecule type" value="Genomic_DNA"/>
</dbReference>
<dbReference type="InterPro" id="IPR036938">
    <property type="entry name" value="PAP2/HPO_sf"/>
</dbReference>
<feature type="chain" id="PRO_5038853156" description="Phosphatidic acid phosphatase type 2/haloperoxidase domain-containing protein" evidence="1">
    <location>
        <begin position="17"/>
        <end position="410"/>
    </location>
</feature>
<dbReference type="PANTHER" id="PTHR34599:SF1">
    <property type="entry name" value="PHOSPHATIDIC ACID PHOSPHATASE TYPE 2_HALOPEROXIDASE DOMAIN-CONTAINING PROTEIN"/>
    <property type="match status" value="1"/>
</dbReference>
<feature type="signal peptide" evidence="1">
    <location>
        <begin position="1"/>
        <end position="16"/>
    </location>
</feature>
<dbReference type="Proteomes" id="UP000482800">
    <property type="component" value="Unassembled WGS sequence"/>
</dbReference>
<dbReference type="InterPro" id="IPR052559">
    <property type="entry name" value="V-haloperoxidase"/>
</dbReference>
<dbReference type="Gene3D" id="1.10.606.20">
    <property type="match status" value="1"/>
</dbReference>
<dbReference type="PANTHER" id="PTHR34599">
    <property type="entry name" value="PEROXIDASE-RELATED"/>
    <property type="match status" value="1"/>
</dbReference>
<evidence type="ECO:0000256" key="1">
    <source>
        <dbReference type="SAM" id="SignalP"/>
    </source>
</evidence>
<feature type="domain" description="Phosphatidic acid phosphatase type 2/haloperoxidase" evidence="2">
    <location>
        <begin position="274"/>
        <end position="399"/>
    </location>
</feature>
<comment type="caution">
    <text evidence="3">The sequence shown here is derived from an EMBL/GenBank/DDBJ whole genome shotgun (WGS) entry which is preliminary data.</text>
</comment>
<dbReference type="InterPro" id="IPR000326">
    <property type="entry name" value="PAP2/HPO"/>
</dbReference>
<proteinExistence type="predicted"/>